<organism evidence="2 3">
    <name type="scientific">Stackebrandtia nassauensis (strain DSM 44728 / CIP 108903 / NRRL B-16338 / NBRC 102104 / LLR-40K-21)</name>
    <dbReference type="NCBI Taxonomy" id="446470"/>
    <lineage>
        <taxon>Bacteria</taxon>
        <taxon>Bacillati</taxon>
        <taxon>Actinomycetota</taxon>
        <taxon>Actinomycetes</taxon>
        <taxon>Glycomycetales</taxon>
        <taxon>Glycomycetaceae</taxon>
        <taxon>Stackebrandtia</taxon>
    </lineage>
</organism>
<dbReference type="Proteomes" id="UP000000844">
    <property type="component" value="Chromosome"/>
</dbReference>
<dbReference type="Gene3D" id="3.10.450.50">
    <property type="match status" value="1"/>
</dbReference>
<evidence type="ECO:0000313" key="3">
    <source>
        <dbReference type="Proteomes" id="UP000000844"/>
    </source>
</evidence>
<dbReference type="InterPro" id="IPR032710">
    <property type="entry name" value="NTF2-like_dom_sf"/>
</dbReference>
<proteinExistence type="predicted"/>
<keyword evidence="3" id="KW-1185">Reference proteome</keyword>
<name>D3Q0Y6_STANL</name>
<dbReference type="KEGG" id="sna:Snas_4084"/>
<accession>D3Q0Y6</accession>
<dbReference type="HOGENOM" id="CLU_136060_2_1_11"/>
<dbReference type="Pfam" id="PF12680">
    <property type="entry name" value="SnoaL_2"/>
    <property type="match status" value="1"/>
</dbReference>
<dbReference type="InterPro" id="IPR037401">
    <property type="entry name" value="SnoaL-like"/>
</dbReference>
<dbReference type="STRING" id="446470.Snas_4084"/>
<sequence length="123" mass="14541">MNIKALAESYIRSLESRDWQDVTDLLSPDVVYEMPQSRERITGRDKYLQFNKEYPGDWHLAINRVVADDRHAVIWVNARVGDEPQVANVWLDINDDGQIIRVTDFWPETYEPPANRKHLVERY</sequence>
<evidence type="ECO:0000313" key="2">
    <source>
        <dbReference type="EMBL" id="ADD43736.1"/>
    </source>
</evidence>
<dbReference type="OrthoDB" id="3824180at2"/>
<dbReference type="SUPFAM" id="SSF54427">
    <property type="entry name" value="NTF2-like"/>
    <property type="match status" value="1"/>
</dbReference>
<protein>
    <recommendedName>
        <fullName evidence="1">SnoaL-like domain-containing protein</fullName>
    </recommendedName>
</protein>
<feature type="domain" description="SnoaL-like" evidence="1">
    <location>
        <begin position="8"/>
        <end position="100"/>
    </location>
</feature>
<reference evidence="2 3" key="1">
    <citation type="journal article" date="2009" name="Stand. Genomic Sci.">
        <title>Complete genome sequence of Stackebrandtia nassauensis type strain (LLR-40K-21).</title>
        <authorList>
            <person name="Munk C."/>
            <person name="Lapidus A."/>
            <person name="Copeland A."/>
            <person name="Jando M."/>
            <person name="Mayilraj S."/>
            <person name="Glavina Del Rio T."/>
            <person name="Nolan M."/>
            <person name="Chen F."/>
            <person name="Lucas S."/>
            <person name="Tice H."/>
            <person name="Cheng J.F."/>
            <person name="Han C."/>
            <person name="Detter J.C."/>
            <person name="Bruce D."/>
            <person name="Goodwin L."/>
            <person name="Chain P."/>
            <person name="Pitluck S."/>
            <person name="Goker M."/>
            <person name="Ovchinikova G."/>
            <person name="Pati A."/>
            <person name="Ivanova N."/>
            <person name="Mavromatis K."/>
            <person name="Chen A."/>
            <person name="Palaniappan K."/>
            <person name="Land M."/>
            <person name="Hauser L."/>
            <person name="Chang Y.J."/>
            <person name="Jeffries C.D."/>
            <person name="Bristow J."/>
            <person name="Eisen J.A."/>
            <person name="Markowitz V."/>
            <person name="Hugenholtz P."/>
            <person name="Kyrpides N.C."/>
            <person name="Klenk H.P."/>
        </authorList>
    </citation>
    <scope>NUCLEOTIDE SEQUENCE [LARGE SCALE GENOMIC DNA]</scope>
    <source>
        <strain evidence="3">DSM 44728 / CIP 108903 / NRRL B-16338 / NBRC 102104 / LLR-40K-21</strain>
    </source>
</reference>
<evidence type="ECO:0000259" key="1">
    <source>
        <dbReference type="Pfam" id="PF12680"/>
    </source>
</evidence>
<dbReference type="eggNOG" id="COG3631">
    <property type="taxonomic scope" value="Bacteria"/>
</dbReference>
<dbReference type="AlphaFoldDB" id="D3Q0Y6"/>
<dbReference type="RefSeq" id="WP_013019307.1">
    <property type="nucleotide sequence ID" value="NC_013947.1"/>
</dbReference>
<gene>
    <name evidence="2" type="ordered locus">Snas_4084</name>
</gene>
<dbReference type="EMBL" id="CP001778">
    <property type="protein sequence ID" value="ADD43736.1"/>
    <property type="molecule type" value="Genomic_DNA"/>
</dbReference>